<reference evidence="2 3" key="1">
    <citation type="submission" date="2021-04" db="EMBL/GenBank/DDBJ databases">
        <authorList>
            <person name="Tang X."/>
            <person name="Zhou X."/>
            <person name="Chen X."/>
            <person name="Cernava T."/>
            <person name="Zhang C."/>
        </authorList>
    </citation>
    <scope>NUCLEOTIDE SEQUENCE [LARGE SCALE GENOMIC DNA]</scope>
    <source>
        <strain evidence="2 3">BH-SS-21</strain>
    </source>
</reference>
<dbReference type="CDD" id="cd14728">
    <property type="entry name" value="Ere-like"/>
    <property type="match status" value="1"/>
</dbReference>
<dbReference type="InterPro" id="IPR052036">
    <property type="entry name" value="Hydrolase/PRTase-associated"/>
</dbReference>
<name>A0A941BF22_9ACTN</name>
<proteinExistence type="predicted"/>
<dbReference type="EMBL" id="JAGPYQ010000001">
    <property type="protein sequence ID" value="MBQ0851204.1"/>
    <property type="molecule type" value="Genomic_DNA"/>
</dbReference>
<sequence>MTRSKAVIIPSVLLSLGAMAVATPALADAVKGSPDPAPVSAAATTTTSRGVASGQSLESVVDAIERSARTLKSTRPEGGLRDLDALGRMVGDADVVGLGEATHGSQDFFQMKHRVFRYLVEKKGFRTFSLELAWSSGVRVNEYVLYGKGELKDIAREEFQGAYRIWNNQDYIDLIEWMRDYNRSHPKDPVRFMGNDMGYAGPESYERVTDYVGREHPQLLERVTELYRGLAPTTDAGTYSDQYLQLPLAERAERSERTRKVYELLRDQRPARGDRQAHLWAVQHARAIHQMAKGYSLDVTDEAEVTKMMRMRDEVMAENVAWWHKHTGDKVLLSAHNTHVSYDSFDERYPKTQGAFLHDVLGKDYVSIGFSFHQGAFAAFGADDNVMRTYRVGAAPAGSNEDTLDKVRQEDYILDMRTAPNAARAWLAKPRVTYNIGAGWPDPMTYKIGLGKAHDILIHLNEVEATEYLGTP</sequence>
<dbReference type="PIRSF" id="PIRSF036794">
    <property type="entry name" value="UCP_erythr_ester"/>
    <property type="match status" value="1"/>
</dbReference>
<dbReference type="AlphaFoldDB" id="A0A941BF22"/>
<comment type="caution">
    <text evidence="2">The sequence shown here is derived from an EMBL/GenBank/DDBJ whole genome shotgun (WGS) entry which is preliminary data.</text>
</comment>
<dbReference type="InterPro" id="IPR014622">
    <property type="entry name" value="UCP036794_erythomycin"/>
</dbReference>
<dbReference type="RefSeq" id="WP_210885769.1">
    <property type="nucleotide sequence ID" value="NZ_JAGPYQ010000001.1"/>
</dbReference>
<dbReference type="InterPro" id="IPR007815">
    <property type="entry name" value="Emycin_Estase"/>
</dbReference>
<organism evidence="2 3">
    <name type="scientific">Streptomyces liliiviolaceus</name>
    <dbReference type="NCBI Taxonomy" id="2823109"/>
    <lineage>
        <taxon>Bacteria</taxon>
        <taxon>Bacillati</taxon>
        <taxon>Actinomycetota</taxon>
        <taxon>Actinomycetes</taxon>
        <taxon>Kitasatosporales</taxon>
        <taxon>Streptomycetaceae</taxon>
        <taxon>Streptomyces</taxon>
    </lineage>
</organism>
<dbReference type="Gene3D" id="3.30.1870.10">
    <property type="entry name" value="EreA-like, domain 2"/>
    <property type="match status" value="1"/>
</dbReference>
<accession>A0A941BF22</accession>
<dbReference type="Pfam" id="PF05139">
    <property type="entry name" value="Erythro_esteras"/>
    <property type="match status" value="1"/>
</dbReference>
<protein>
    <submittedName>
        <fullName evidence="2">Erythromycin esterase family protein</fullName>
    </submittedName>
</protein>
<dbReference type="Proteomes" id="UP000677413">
    <property type="component" value="Unassembled WGS sequence"/>
</dbReference>
<keyword evidence="3" id="KW-1185">Reference proteome</keyword>
<feature type="signal peptide" evidence="1">
    <location>
        <begin position="1"/>
        <end position="27"/>
    </location>
</feature>
<dbReference type="GO" id="GO:0046677">
    <property type="term" value="P:response to antibiotic"/>
    <property type="evidence" value="ECO:0007669"/>
    <property type="project" value="InterPro"/>
</dbReference>
<evidence type="ECO:0000313" key="2">
    <source>
        <dbReference type="EMBL" id="MBQ0851204.1"/>
    </source>
</evidence>
<dbReference type="PANTHER" id="PTHR31299:SF0">
    <property type="entry name" value="ESTERASE, PUTATIVE (AFU_ORTHOLOGUE AFUA_1G05850)-RELATED"/>
    <property type="match status" value="1"/>
</dbReference>
<dbReference type="Gene3D" id="3.40.1660.10">
    <property type="entry name" value="EreA-like (biosynthetic domain)"/>
    <property type="match status" value="1"/>
</dbReference>
<keyword evidence="1" id="KW-0732">Signal</keyword>
<feature type="chain" id="PRO_5037312827" evidence="1">
    <location>
        <begin position="28"/>
        <end position="472"/>
    </location>
</feature>
<dbReference type="SUPFAM" id="SSF159501">
    <property type="entry name" value="EreA/ChaN-like"/>
    <property type="match status" value="1"/>
</dbReference>
<evidence type="ECO:0000256" key="1">
    <source>
        <dbReference type="SAM" id="SignalP"/>
    </source>
</evidence>
<gene>
    <name evidence="2" type="ORF">J8N05_23840</name>
</gene>
<dbReference type="Gene3D" id="1.20.1440.30">
    <property type="entry name" value="Biosynthetic Protein domain"/>
    <property type="match status" value="1"/>
</dbReference>
<evidence type="ECO:0000313" key="3">
    <source>
        <dbReference type="Proteomes" id="UP000677413"/>
    </source>
</evidence>
<dbReference type="PANTHER" id="PTHR31299">
    <property type="entry name" value="ESTERASE, PUTATIVE (AFU_ORTHOLOGUE AFUA_1G05850)-RELATED"/>
    <property type="match status" value="1"/>
</dbReference>